<dbReference type="SUPFAM" id="SSF49785">
    <property type="entry name" value="Galactose-binding domain-like"/>
    <property type="match status" value="1"/>
</dbReference>
<protein>
    <submittedName>
        <fullName evidence="2">Uncharacterized protein</fullName>
    </submittedName>
</protein>
<feature type="signal peptide" evidence="1">
    <location>
        <begin position="1"/>
        <end position="20"/>
    </location>
</feature>
<keyword evidence="1" id="KW-0732">Signal</keyword>
<evidence type="ECO:0000256" key="1">
    <source>
        <dbReference type="SAM" id="SignalP"/>
    </source>
</evidence>
<accession>A0ABX0XP04</accession>
<feature type="chain" id="PRO_5046128617" evidence="1">
    <location>
        <begin position="21"/>
        <end position="192"/>
    </location>
</feature>
<dbReference type="Gene3D" id="2.60.120.260">
    <property type="entry name" value="Galactose-binding domain-like"/>
    <property type="match status" value="1"/>
</dbReference>
<gene>
    <name evidence="2" type="ORF">GGR88_002641</name>
</gene>
<reference evidence="2 3" key="1">
    <citation type="submission" date="2020-03" db="EMBL/GenBank/DDBJ databases">
        <title>Genomic Encyclopedia of Type Strains, Phase IV (KMG-IV): sequencing the most valuable type-strain genomes for metagenomic binning, comparative biology and taxonomic classification.</title>
        <authorList>
            <person name="Goeker M."/>
        </authorList>
    </citation>
    <scope>NUCLEOTIDE SEQUENCE [LARGE SCALE GENOMIC DNA]</scope>
    <source>
        <strain evidence="2 3">DSM 27651</strain>
    </source>
</reference>
<keyword evidence="3" id="KW-1185">Reference proteome</keyword>
<evidence type="ECO:0000313" key="2">
    <source>
        <dbReference type="EMBL" id="NJC35127.1"/>
    </source>
</evidence>
<comment type="caution">
    <text evidence="2">The sequence shown here is derived from an EMBL/GenBank/DDBJ whole genome shotgun (WGS) entry which is preliminary data.</text>
</comment>
<name>A0ABX0XP04_9SPHN</name>
<evidence type="ECO:0000313" key="3">
    <source>
        <dbReference type="Proteomes" id="UP000734218"/>
    </source>
</evidence>
<dbReference type="RefSeq" id="WP_167955732.1">
    <property type="nucleotide sequence ID" value="NZ_JAATJE010000002.1"/>
</dbReference>
<dbReference type="EMBL" id="JAATJE010000002">
    <property type="protein sequence ID" value="NJC35127.1"/>
    <property type="molecule type" value="Genomic_DNA"/>
</dbReference>
<proteinExistence type="predicted"/>
<sequence>MKRAVILFGLAVAGTTAAIAREAVVSDPASASWAFNGEIRPRAVEAATLPGGQAIRLDVRRKGANPWDIQAIGDILGAIEPGDRITVGFYARAQSPDPGGSTITLPVRVQQRTAPFAGALDGTATLTGDWTFHCVTGPASTALAAGNAQAVLNLAGERHVIDLGPFLITRAAAADANAPSTLPCGQPPAPPA</sequence>
<organism evidence="2 3">
    <name type="scientific">Sphingomonas jejuensis</name>
    <dbReference type="NCBI Taxonomy" id="904715"/>
    <lineage>
        <taxon>Bacteria</taxon>
        <taxon>Pseudomonadati</taxon>
        <taxon>Pseudomonadota</taxon>
        <taxon>Alphaproteobacteria</taxon>
        <taxon>Sphingomonadales</taxon>
        <taxon>Sphingomonadaceae</taxon>
        <taxon>Sphingomonas</taxon>
    </lineage>
</organism>
<dbReference type="Proteomes" id="UP000734218">
    <property type="component" value="Unassembled WGS sequence"/>
</dbReference>
<dbReference type="InterPro" id="IPR008979">
    <property type="entry name" value="Galactose-bd-like_sf"/>
</dbReference>